<sequence length="110" mass="12199">MITFTIFGVLLVLAIVLEAQGFPCTDKVFKNGVCGKGKNANKTFKRAVLASENGRDPQNNRIFQCNPTPGEVEAQFVALALSLEPLTFPNVNGLETKWLKRRSAELHFDF</sequence>
<evidence type="ECO:0000256" key="1">
    <source>
        <dbReference type="SAM" id="SignalP"/>
    </source>
</evidence>
<comment type="caution">
    <text evidence="2">The sequence shown here is derived from an EMBL/GenBank/DDBJ whole genome shotgun (WGS) entry which is preliminary data.</text>
</comment>
<evidence type="ECO:0000313" key="2">
    <source>
        <dbReference type="EMBL" id="PLW22917.1"/>
    </source>
</evidence>
<proteinExistence type="predicted"/>
<organism evidence="2 3">
    <name type="scientific">Puccinia coronata f. sp. avenae</name>
    <dbReference type="NCBI Taxonomy" id="200324"/>
    <lineage>
        <taxon>Eukaryota</taxon>
        <taxon>Fungi</taxon>
        <taxon>Dikarya</taxon>
        <taxon>Basidiomycota</taxon>
        <taxon>Pucciniomycotina</taxon>
        <taxon>Pucciniomycetes</taxon>
        <taxon>Pucciniales</taxon>
        <taxon>Pucciniaceae</taxon>
        <taxon>Puccinia</taxon>
    </lineage>
</organism>
<accession>A0A2N5TBM2</accession>
<dbReference type="AlphaFoldDB" id="A0A2N5TBM2"/>
<name>A0A2N5TBM2_9BASI</name>
<feature type="signal peptide" evidence="1">
    <location>
        <begin position="1"/>
        <end position="21"/>
    </location>
</feature>
<evidence type="ECO:0000313" key="3">
    <source>
        <dbReference type="Proteomes" id="UP000235392"/>
    </source>
</evidence>
<feature type="chain" id="PRO_5014931028" evidence="1">
    <location>
        <begin position="22"/>
        <end position="110"/>
    </location>
</feature>
<gene>
    <name evidence="2" type="ORF">PCASD_12013</name>
</gene>
<dbReference type="EMBL" id="PGCI01000648">
    <property type="protein sequence ID" value="PLW22917.1"/>
    <property type="molecule type" value="Genomic_DNA"/>
</dbReference>
<reference evidence="2 3" key="1">
    <citation type="submission" date="2017-11" db="EMBL/GenBank/DDBJ databases">
        <title>De novo assembly and phasing of dikaryotic genomes from two isolates of Puccinia coronata f. sp. avenae, the causal agent of oat crown rust.</title>
        <authorList>
            <person name="Miller M.E."/>
            <person name="Zhang Y."/>
            <person name="Omidvar V."/>
            <person name="Sperschneider J."/>
            <person name="Schwessinger B."/>
            <person name="Raley C."/>
            <person name="Palmer J.M."/>
            <person name="Garnica D."/>
            <person name="Upadhyaya N."/>
            <person name="Rathjen J."/>
            <person name="Taylor J.M."/>
            <person name="Park R.F."/>
            <person name="Dodds P.N."/>
            <person name="Hirsch C.D."/>
            <person name="Kianian S.F."/>
            <person name="Figueroa M."/>
        </authorList>
    </citation>
    <scope>NUCLEOTIDE SEQUENCE [LARGE SCALE GENOMIC DNA]</scope>
    <source>
        <strain evidence="2">12SD80</strain>
    </source>
</reference>
<dbReference type="Proteomes" id="UP000235392">
    <property type="component" value="Unassembled WGS sequence"/>
</dbReference>
<keyword evidence="1" id="KW-0732">Signal</keyword>
<protein>
    <submittedName>
        <fullName evidence="2">Uncharacterized protein</fullName>
    </submittedName>
</protein>